<dbReference type="RefSeq" id="WP_167025731.1">
    <property type="nucleotide sequence ID" value="NZ_CP050177.1"/>
</dbReference>
<evidence type="ECO:0000313" key="4">
    <source>
        <dbReference type="Proteomes" id="UP000501179"/>
    </source>
</evidence>
<proteinExistence type="predicted"/>
<keyword evidence="1" id="KW-0732">Signal</keyword>
<feature type="domain" description="SGNH hydrolase-type esterase" evidence="2">
    <location>
        <begin position="209"/>
        <end position="393"/>
    </location>
</feature>
<sequence length="407" mass="42121">MNRSQSFPRRARRASAVLALALTTALVTPAVSRAESAAATTQVVTWGASADRLDAAVAGRTHRLVIHTSAGGSALRIRLSNAFGDQPVTFGRAYVGVRASGAAVAPGTNRALTFGGAASVTVPAGGSVYSDPLAGTVAARADLAVSIYVQSAAGTATGHQMGRQTSYIAPGGNFAAAEAGTAYTQTTGFRYYLDAVVTDAPAGTGAVVALGDSITDGSNSTPDTNRRWPDLLSARLQGNGNTTVKGVANEGISGNKVLTDGAGVSALKRLDRDVLSQRGLRTVILLEGVNDIKANPAPTAAQLITAYRQIIDRSRARGVCVVGATVMPYEGWPEWNANGEAIRQEVNRFIRSGAFDAVVDFDAAIRNPSAPSKMLPAYDAGDHLHPNDAGMKLMADSVNLNALRCSR</sequence>
<dbReference type="Proteomes" id="UP000501179">
    <property type="component" value="Chromosome"/>
</dbReference>
<reference evidence="3 4" key="1">
    <citation type="submission" date="2020-03" db="EMBL/GenBank/DDBJ databases">
        <title>A novel species.</title>
        <authorList>
            <person name="Gao J."/>
        </authorList>
    </citation>
    <scope>NUCLEOTIDE SEQUENCE [LARGE SCALE GENOMIC DNA]</scope>
    <source>
        <strain evidence="3 4">QMT-12</strain>
    </source>
</reference>
<feature type="chain" id="PRO_5026236697" evidence="1">
    <location>
        <begin position="34"/>
        <end position="407"/>
    </location>
</feature>
<dbReference type="Pfam" id="PF13472">
    <property type="entry name" value="Lipase_GDSL_2"/>
    <property type="match status" value="1"/>
</dbReference>
<dbReference type="GO" id="GO:0016787">
    <property type="term" value="F:hydrolase activity"/>
    <property type="evidence" value="ECO:0007669"/>
    <property type="project" value="UniProtKB-KW"/>
</dbReference>
<keyword evidence="3" id="KW-0378">Hydrolase</keyword>
<dbReference type="CDD" id="cd01830">
    <property type="entry name" value="XynE_like"/>
    <property type="match status" value="1"/>
</dbReference>
<dbReference type="SUPFAM" id="SSF52266">
    <property type="entry name" value="SGNH hydrolase"/>
    <property type="match status" value="1"/>
</dbReference>
<evidence type="ECO:0000256" key="1">
    <source>
        <dbReference type="SAM" id="SignalP"/>
    </source>
</evidence>
<dbReference type="Gene3D" id="3.40.50.1110">
    <property type="entry name" value="SGNH hydrolase"/>
    <property type="match status" value="1"/>
</dbReference>
<dbReference type="AlphaFoldDB" id="A0A6G9GVE5"/>
<feature type="signal peptide" evidence="1">
    <location>
        <begin position="1"/>
        <end position="33"/>
    </location>
</feature>
<dbReference type="PANTHER" id="PTHR43784">
    <property type="entry name" value="GDSL-LIKE LIPASE/ACYLHYDROLASE, PUTATIVE (AFU_ORTHOLOGUE AFUA_2G00820)-RELATED"/>
    <property type="match status" value="1"/>
</dbReference>
<evidence type="ECO:0000259" key="2">
    <source>
        <dbReference type="Pfam" id="PF13472"/>
    </source>
</evidence>
<dbReference type="EMBL" id="CP050177">
    <property type="protein sequence ID" value="QIQ02195.1"/>
    <property type="molecule type" value="Genomic_DNA"/>
</dbReference>
<gene>
    <name evidence="3" type="ORF">HA039_07685</name>
</gene>
<protein>
    <submittedName>
        <fullName evidence="3">SGNH/GDSL hydrolase family protein</fullName>
    </submittedName>
</protein>
<dbReference type="InterPro" id="IPR036514">
    <property type="entry name" value="SGNH_hydro_sf"/>
</dbReference>
<dbReference type="PANTHER" id="PTHR43784:SF2">
    <property type="entry name" value="GDSL-LIKE LIPASE_ACYLHYDROLASE, PUTATIVE (AFU_ORTHOLOGUE AFUA_2G00820)-RELATED"/>
    <property type="match status" value="1"/>
</dbReference>
<dbReference type="KEGG" id="slia:HA039_07685"/>
<name>A0A6G9GVE5_9ACTN</name>
<dbReference type="InterPro" id="IPR013830">
    <property type="entry name" value="SGNH_hydro"/>
</dbReference>
<dbReference type="InterPro" id="IPR053140">
    <property type="entry name" value="GDSL_Rv0518-like"/>
</dbReference>
<keyword evidence="4" id="KW-1185">Reference proteome</keyword>
<organism evidence="3 4">
    <name type="scientific">Streptomyces liangshanensis</name>
    <dbReference type="NCBI Taxonomy" id="2717324"/>
    <lineage>
        <taxon>Bacteria</taxon>
        <taxon>Bacillati</taxon>
        <taxon>Actinomycetota</taxon>
        <taxon>Actinomycetes</taxon>
        <taxon>Kitasatosporales</taxon>
        <taxon>Streptomycetaceae</taxon>
        <taxon>Streptomyces</taxon>
    </lineage>
</organism>
<accession>A0A6G9GVE5</accession>
<evidence type="ECO:0000313" key="3">
    <source>
        <dbReference type="EMBL" id="QIQ02195.1"/>
    </source>
</evidence>